<feature type="region of interest" description="Disordered" evidence="2">
    <location>
        <begin position="145"/>
        <end position="173"/>
    </location>
</feature>
<dbReference type="Pfam" id="PF04818">
    <property type="entry name" value="CID"/>
    <property type="match status" value="1"/>
</dbReference>
<evidence type="ECO:0000313" key="4">
    <source>
        <dbReference type="EMBL" id="UYV63924.1"/>
    </source>
</evidence>
<protein>
    <submittedName>
        <fullName evidence="4">SCAF8</fullName>
    </submittedName>
</protein>
<dbReference type="Gene3D" id="1.25.40.90">
    <property type="match status" value="1"/>
</dbReference>
<dbReference type="PANTHER" id="PTHR23140:SF4">
    <property type="entry name" value="PROTEIN CBR-NRD-1"/>
    <property type="match status" value="1"/>
</dbReference>
<keyword evidence="5" id="KW-1185">Reference proteome</keyword>
<keyword evidence="1" id="KW-0694">RNA-binding</keyword>
<dbReference type="PANTHER" id="PTHR23140">
    <property type="entry name" value="RNA PROCESSING PROTEIN LD23810P"/>
    <property type="match status" value="1"/>
</dbReference>
<dbReference type="InterPro" id="IPR006569">
    <property type="entry name" value="CID_dom"/>
</dbReference>
<organism evidence="4 5">
    <name type="scientific">Cordylochernes scorpioides</name>
    <dbReference type="NCBI Taxonomy" id="51811"/>
    <lineage>
        <taxon>Eukaryota</taxon>
        <taxon>Metazoa</taxon>
        <taxon>Ecdysozoa</taxon>
        <taxon>Arthropoda</taxon>
        <taxon>Chelicerata</taxon>
        <taxon>Arachnida</taxon>
        <taxon>Pseudoscorpiones</taxon>
        <taxon>Cheliferoidea</taxon>
        <taxon>Chernetidae</taxon>
        <taxon>Cordylochernes</taxon>
    </lineage>
</organism>
<reference evidence="4 5" key="1">
    <citation type="submission" date="2022-01" db="EMBL/GenBank/DDBJ databases">
        <title>A chromosomal length assembly of Cordylochernes scorpioides.</title>
        <authorList>
            <person name="Zeh D."/>
            <person name="Zeh J."/>
        </authorList>
    </citation>
    <scope>NUCLEOTIDE SEQUENCE [LARGE SCALE GENOMIC DNA]</scope>
    <source>
        <strain evidence="4">IN4F17</strain>
        <tissue evidence="4">Whole Body</tissue>
    </source>
</reference>
<gene>
    <name evidence="4" type="ORF">LAZ67_2006029</name>
</gene>
<sequence length="216" mass="24042">MIHIVWWQCRPEYKVPGLYVVDSIVRQSRHQFGADRDVFAPRFARNINVTFQHLFKCPEEERPPFYKLTFQNVTFHGGGVQPKIVRVLNLWQKNQVFPIELIQPLLNMAVPTPQQSSQPGRTFQPVPACLPAACGDCVVMTHSPPEPPKSYQDTSWGSWGPETASNHGNAACTTPSASIDPQILLQIQQHLQAAAAVNSVDSSTPNADAVKFDKVS</sequence>
<dbReference type="InterPro" id="IPR008942">
    <property type="entry name" value="ENTH_VHS"/>
</dbReference>
<dbReference type="PROSITE" id="PS51391">
    <property type="entry name" value="CID"/>
    <property type="match status" value="1"/>
</dbReference>
<evidence type="ECO:0000256" key="2">
    <source>
        <dbReference type="SAM" id="MobiDB-lite"/>
    </source>
</evidence>
<feature type="domain" description="CID" evidence="3">
    <location>
        <begin position="1"/>
        <end position="113"/>
    </location>
</feature>
<dbReference type="EMBL" id="CP092864">
    <property type="protein sequence ID" value="UYV63924.1"/>
    <property type="molecule type" value="Genomic_DNA"/>
</dbReference>
<dbReference type="InterPro" id="IPR051485">
    <property type="entry name" value="SR-CTD_assoc_factor"/>
</dbReference>
<accession>A0ABY6K6I8</accession>
<evidence type="ECO:0000313" key="5">
    <source>
        <dbReference type="Proteomes" id="UP001235939"/>
    </source>
</evidence>
<name>A0ABY6K6I8_9ARAC</name>
<feature type="compositionally biased region" description="Polar residues" evidence="2">
    <location>
        <begin position="151"/>
        <end position="173"/>
    </location>
</feature>
<evidence type="ECO:0000259" key="3">
    <source>
        <dbReference type="PROSITE" id="PS51391"/>
    </source>
</evidence>
<dbReference type="Proteomes" id="UP001235939">
    <property type="component" value="Chromosome 02"/>
</dbReference>
<dbReference type="SUPFAM" id="SSF48464">
    <property type="entry name" value="ENTH/VHS domain"/>
    <property type="match status" value="1"/>
</dbReference>
<evidence type="ECO:0000256" key="1">
    <source>
        <dbReference type="ARBA" id="ARBA00022884"/>
    </source>
</evidence>
<proteinExistence type="predicted"/>